<dbReference type="STRING" id="1168035.SAMN05444280_11913"/>
<organism evidence="2 3">
    <name type="scientific">Tangfeifania diversioriginum</name>
    <dbReference type="NCBI Taxonomy" id="1168035"/>
    <lineage>
        <taxon>Bacteria</taxon>
        <taxon>Pseudomonadati</taxon>
        <taxon>Bacteroidota</taxon>
        <taxon>Bacteroidia</taxon>
        <taxon>Marinilabiliales</taxon>
        <taxon>Prolixibacteraceae</taxon>
        <taxon>Tangfeifania</taxon>
    </lineage>
</organism>
<dbReference type="AlphaFoldDB" id="A0A1M6J6L7"/>
<evidence type="ECO:0000313" key="2">
    <source>
        <dbReference type="EMBL" id="SHJ42310.1"/>
    </source>
</evidence>
<gene>
    <name evidence="2" type="ORF">SAMN05444280_11913</name>
</gene>
<dbReference type="EMBL" id="FQZE01000019">
    <property type="protein sequence ID" value="SHJ42310.1"/>
    <property type="molecule type" value="Genomic_DNA"/>
</dbReference>
<reference evidence="2 3" key="1">
    <citation type="submission" date="2016-11" db="EMBL/GenBank/DDBJ databases">
        <authorList>
            <person name="Jaros S."/>
            <person name="Januszkiewicz K."/>
            <person name="Wedrychowicz H."/>
        </authorList>
    </citation>
    <scope>NUCLEOTIDE SEQUENCE [LARGE SCALE GENOMIC DNA]</scope>
    <source>
        <strain evidence="2 3">DSM 27063</strain>
    </source>
</reference>
<dbReference type="InterPro" id="IPR041049">
    <property type="entry name" value="DUF5615"/>
</dbReference>
<keyword evidence="3" id="KW-1185">Reference proteome</keyword>
<name>A0A1M6J6L7_9BACT</name>
<proteinExistence type="predicted"/>
<dbReference type="Pfam" id="PF18480">
    <property type="entry name" value="DUF5615"/>
    <property type="match status" value="1"/>
</dbReference>
<dbReference type="OrthoDB" id="27473at2"/>
<protein>
    <submittedName>
        <fullName evidence="2">Predicted nuclease, contains PIN domain, potential toxin-antitoxin system component</fullName>
    </submittedName>
</protein>
<dbReference type="RefSeq" id="WP_073169969.1">
    <property type="nucleotide sequence ID" value="NZ_FQZE01000019.1"/>
</dbReference>
<evidence type="ECO:0000259" key="1">
    <source>
        <dbReference type="Pfam" id="PF18480"/>
    </source>
</evidence>
<sequence length="121" mass="14095">MKFLCDVHISYKLVRHLTSRGYETIHVNDILDKWLTSDKQICEYADQKDFIVISKDSDFRNSFYVKRTPSKLIKINLGNISNSELVQIITDNLPQIQKLNKNSSFIVEINLNSVSFNIQKD</sequence>
<evidence type="ECO:0000313" key="3">
    <source>
        <dbReference type="Proteomes" id="UP000184050"/>
    </source>
</evidence>
<accession>A0A1M6J6L7</accession>
<dbReference type="Proteomes" id="UP000184050">
    <property type="component" value="Unassembled WGS sequence"/>
</dbReference>
<feature type="domain" description="DUF5615" evidence="1">
    <location>
        <begin position="1"/>
        <end position="107"/>
    </location>
</feature>